<gene>
    <name evidence="2" type="ORF">F8566_41170</name>
</gene>
<dbReference type="InterPro" id="IPR029069">
    <property type="entry name" value="HotDog_dom_sf"/>
</dbReference>
<dbReference type="EMBL" id="WBMT01000025">
    <property type="protein sequence ID" value="KAB2341556.1"/>
    <property type="molecule type" value="Genomic_DNA"/>
</dbReference>
<dbReference type="Pfam" id="PF13452">
    <property type="entry name" value="FAS1_DH_region"/>
    <property type="match status" value="1"/>
</dbReference>
<comment type="caution">
    <text evidence="2">The sequence shown here is derived from an EMBL/GenBank/DDBJ whole genome shotgun (WGS) entry which is preliminary data.</text>
</comment>
<protein>
    <recommendedName>
        <fullName evidence="1">FAS1-like dehydratase domain-containing protein</fullName>
    </recommendedName>
</protein>
<evidence type="ECO:0000259" key="1">
    <source>
        <dbReference type="Pfam" id="PF13452"/>
    </source>
</evidence>
<feature type="domain" description="FAS1-like dehydratase" evidence="1">
    <location>
        <begin position="29"/>
        <end position="155"/>
    </location>
</feature>
<dbReference type="SUPFAM" id="SSF54637">
    <property type="entry name" value="Thioesterase/thiol ester dehydrase-isomerase"/>
    <property type="match status" value="2"/>
</dbReference>
<sequence length="375" mass="41778">MSRITTLDGFEKEYRKGLGRPLNPRPWREVTAEWLRRHSEGSGDYNPLFRDGAYAEEARFHSLIGSPSFLFSIGFGANASIWGHIPHDDVAMKDLSILYLGADIEWFRPVWVGDRVRAIETPVDLRRRDMPQLGESLVCSGMTEYYNHRAELVARMTNHMLRFANPGSGVSASSSSSHRRIAPDPLVWERTRRGGDPLYWEDVREGSDLPELPKGTYTTTELYLFSLGSLTIGRSRKVDEGTIDMGAGGRADPEYARKTRAQATSFDYGPQRIAWLSQIITDWIGDWGDLVTLSSQLRRPNLVGDTNTVVGSVQRVYQESGEGRVDVRVAVVNQDDLETAIGTATVRLPGRDVDEAGNLAVLWAPTAAAEPTMYG</sequence>
<evidence type="ECO:0000313" key="2">
    <source>
        <dbReference type="EMBL" id="KAB2341556.1"/>
    </source>
</evidence>
<name>A0A6H9YQK3_9ACTN</name>
<dbReference type="Proteomes" id="UP000468735">
    <property type="component" value="Unassembled WGS sequence"/>
</dbReference>
<reference evidence="2 3" key="1">
    <citation type="submission" date="2019-09" db="EMBL/GenBank/DDBJ databases">
        <title>Actinomadura physcomitrii sp. nov., a novel actinomycete isolated from moss [Physcomitrium sphaericum (Ludw) Fuernr].</title>
        <authorList>
            <person name="Zhuang X."/>
            <person name="Liu C."/>
        </authorList>
    </citation>
    <scope>NUCLEOTIDE SEQUENCE [LARGE SCALE GENOMIC DNA]</scope>
    <source>
        <strain evidence="2 3">HMC1</strain>
    </source>
</reference>
<dbReference type="AlphaFoldDB" id="A0A6H9YQK3"/>
<dbReference type="OrthoDB" id="4235906at2"/>
<keyword evidence="3" id="KW-1185">Reference proteome</keyword>
<proteinExistence type="predicted"/>
<dbReference type="RefSeq" id="WP_151568305.1">
    <property type="nucleotide sequence ID" value="NZ_WBMT01000025.1"/>
</dbReference>
<dbReference type="InterPro" id="IPR039569">
    <property type="entry name" value="FAS1-like_DH_region"/>
</dbReference>
<dbReference type="CDD" id="cd03441">
    <property type="entry name" value="R_hydratase_like"/>
    <property type="match status" value="1"/>
</dbReference>
<accession>A0A6H9YQK3</accession>
<dbReference type="Gene3D" id="3.10.129.10">
    <property type="entry name" value="Hotdog Thioesterase"/>
    <property type="match status" value="2"/>
</dbReference>
<organism evidence="2 3">
    <name type="scientific">Actinomadura rudentiformis</name>
    <dbReference type="NCBI Taxonomy" id="359158"/>
    <lineage>
        <taxon>Bacteria</taxon>
        <taxon>Bacillati</taxon>
        <taxon>Actinomycetota</taxon>
        <taxon>Actinomycetes</taxon>
        <taxon>Streptosporangiales</taxon>
        <taxon>Thermomonosporaceae</taxon>
        <taxon>Actinomadura</taxon>
    </lineage>
</organism>
<evidence type="ECO:0000313" key="3">
    <source>
        <dbReference type="Proteomes" id="UP000468735"/>
    </source>
</evidence>